<comment type="caution">
    <text evidence="2">The sequence shown here is derived from an EMBL/GenBank/DDBJ whole genome shotgun (WGS) entry which is preliminary data.</text>
</comment>
<protein>
    <submittedName>
        <fullName evidence="2">Sortase B cell surface sorting signal</fullName>
    </submittedName>
</protein>
<proteinExistence type="predicted"/>
<evidence type="ECO:0000256" key="1">
    <source>
        <dbReference type="SAM" id="MobiDB-lite"/>
    </source>
</evidence>
<dbReference type="Proteomes" id="UP000003744">
    <property type="component" value="Unassembled WGS sequence"/>
</dbReference>
<sequence length="391" mass="43788">MCHFIFSFLKINIKTFVPSLLSKGGNMKISKKVSLSLALLLAVNFMSLSAPTSKADESINIDEIEKVLDEIDKDKVESKVDENKAPQADPSESTEKTSSAKDPVADEKVKKAKEELKAYLDGLDETAIDNPSIKFEGDSRQELKDAVKRARDLLEDKNIDQAKLSEMEKIPFKKVNGKKQGLLRKFAHKALVDFEVLGQRTKTNPHNNKNYSSLNDNKIFIKSSLKGLKKASENKNQFIKLNYVTDEDYKAVKVDGVSSSTPKYNKQELPEADYKLTEVDGGYVVEILHMPENTKFIKPIVLKKLADGTFFENGDLVFAINESPKQDEKAENKDKSTAKDKKEEKKEQKKEQKKEDKKAAPNSKTGVESSLGLVSTFLASSLAFLATKRKK</sequence>
<feature type="region of interest" description="Disordered" evidence="1">
    <location>
        <begin position="75"/>
        <end position="108"/>
    </location>
</feature>
<reference evidence="2 3" key="1">
    <citation type="submission" date="2009-01" db="EMBL/GenBank/DDBJ databases">
        <authorList>
            <person name="Qin X."/>
            <person name="Bachman B."/>
            <person name="Battles P."/>
            <person name="Bell A."/>
            <person name="Bess C."/>
            <person name="Bickham C."/>
            <person name="Chaboub L."/>
            <person name="Chen D."/>
            <person name="Coyle M."/>
            <person name="Deiros D.R."/>
            <person name="Dinh H."/>
            <person name="Forbes L."/>
            <person name="Fowler G."/>
            <person name="Francisco L."/>
            <person name="Fu Q."/>
            <person name="Gubbala S."/>
            <person name="Hale W."/>
            <person name="Han Y."/>
            <person name="Hemphill L."/>
            <person name="Highlander S.K."/>
            <person name="Hirani K."/>
            <person name="Hogues M."/>
            <person name="Jackson L."/>
            <person name="Jakkamsetti A."/>
            <person name="Javaid M."/>
            <person name="Jiang H."/>
            <person name="Korchina V."/>
            <person name="Kovar C."/>
            <person name="Lara F."/>
            <person name="Lee S."/>
            <person name="Mata R."/>
            <person name="Mathew T."/>
            <person name="Moen C."/>
            <person name="Morales K."/>
            <person name="Munidasa M."/>
            <person name="Nazareth L."/>
            <person name="Ngo R."/>
            <person name="Nguyen L."/>
            <person name="Okwuonu G."/>
            <person name="Ongeri F."/>
            <person name="Patil S."/>
            <person name="Petrosino J."/>
            <person name="Pham C."/>
            <person name="Pham P."/>
            <person name="Pu L.-L."/>
            <person name="Puazo M."/>
            <person name="Raj R."/>
            <person name="Reid J."/>
            <person name="Rouhana J."/>
            <person name="Saada N."/>
            <person name="Shang Y."/>
            <person name="Simmons D."/>
            <person name="Thornton R."/>
            <person name="Warren J."/>
            <person name="Weissenberger G."/>
            <person name="Zhang J."/>
            <person name="Zhang L."/>
            <person name="Zhou C."/>
            <person name="Zhu D."/>
            <person name="Muzny D."/>
            <person name="Worley K."/>
            <person name="Gibbs R."/>
        </authorList>
    </citation>
    <scope>NUCLEOTIDE SEQUENCE [LARGE SCALE GENOMIC DNA]</scope>
    <source>
        <strain evidence="2 3">ATCC 35098</strain>
    </source>
</reference>
<evidence type="ECO:0000313" key="2">
    <source>
        <dbReference type="EMBL" id="EEI82754.1"/>
    </source>
</evidence>
<feature type="compositionally biased region" description="Basic and acidic residues" evidence="1">
    <location>
        <begin position="75"/>
        <end position="84"/>
    </location>
</feature>
<evidence type="ECO:0000313" key="3">
    <source>
        <dbReference type="Proteomes" id="UP000003744"/>
    </source>
</evidence>
<gene>
    <name evidence="2" type="ORF">HMPREF0077_1069</name>
</gene>
<feature type="compositionally biased region" description="Basic and acidic residues" evidence="1">
    <location>
        <begin position="93"/>
        <end position="108"/>
    </location>
</feature>
<accession>C2CHV9</accession>
<dbReference type="EMBL" id="ACGC01000052">
    <property type="protein sequence ID" value="EEI82754.1"/>
    <property type="molecule type" value="Genomic_DNA"/>
</dbReference>
<dbReference type="HOGENOM" id="CLU_707215_0_0_9"/>
<organism evidence="2 3">
    <name type="scientific">Anaerococcus tetradius ATCC 35098</name>
    <dbReference type="NCBI Taxonomy" id="525255"/>
    <lineage>
        <taxon>Bacteria</taxon>
        <taxon>Bacillati</taxon>
        <taxon>Bacillota</taxon>
        <taxon>Tissierellia</taxon>
        <taxon>Tissierellales</taxon>
        <taxon>Peptoniphilaceae</taxon>
        <taxon>Anaerococcus</taxon>
    </lineage>
</organism>
<feature type="region of interest" description="Disordered" evidence="1">
    <location>
        <begin position="324"/>
        <end position="367"/>
    </location>
</feature>
<dbReference type="AlphaFoldDB" id="C2CHV9"/>
<name>C2CHV9_9FIRM</name>
<feature type="compositionally biased region" description="Basic and acidic residues" evidence="1">
    <location>
        <begin position="324"/>
        <end position="359"/>
    </location>
</feature>
<dbReference type="eggNOG" id="COG5009">
    <property type="taxonomic scope" value="Bacteria"/>
</dbReference>